<gene>
    <name evidence="3" type="primary">purE</name>
    <name evidence="7" type="ORF">SAMN00017405_2209</name>
</gene>
<dbReference type="Pfam" id="PF00731">
    <property type="entry name" value="AIRC"/>
    <property type="match status" value="1"/>
</dbReference>
<dbReference type="SUPFAM" id="SSF52255">
    <property type="entry name" value="N5-CAIR mutase (phosphoribosylaminoimidazole carboxylase, PurE)"/>
    <property type="match status" value="1"/>
</dbReference>
<protein>
    <recommendedName>
        <fullName evidence="3 4">N5-carboxyaminoimidazole ribonucleotide mutase</fullName>
        <shortName evidence="3 4">N5-CAIR mutase</shortName>
        <ecNumber evidence="3 4">5.4.99.18</ecNumber>
    </recommendedName>
    <alternativeName>
        <fullName evidence="3">5-(carboxyamino)imidazole ribonucleotide mutase</fullName>
    </alternativeName>
</protein>
<comment type="similarity">
    <text evidence="3">Belongs to the AIR carboxylase family. Class I subfamily.</text>
</comment>
<evidence type="ECO:0000256" key="4">
    <source>
        <dbReference type="PIRNR" id="PIRNR001338"/>
    </source>
</evidence>
<dbReference type="RefSeq" id="WP_084053380.1">
    <property type="nucleotide sequence ID" value="NZ_FWWT01000019.1"/>
</dbReference>
<feature type="binding site" evidence="3 5">
    <location>
        <position position="12"/>
    </location>
    <ligand>
        <name>substrate</name>
    </ligand>
</feature>
<dbReference type="GO" id="GO:0034023">
    <property type="term" value="F:5-(carboxyamino)imidazole ribonucleotide mutase activity"/>
    <property type="evidence" value="ECO:0007669"/>
    <property type="project" value="UniProtKB-UniRule"/>
</dbReference>
<reference evidence="7 8" key="1">
    <citation type="submission" date="2017-04" db="EMBL/GenBank/DDBJ databases">
        <authorList>
            <person name="Afonso C.L."/>
            <person name="Miller P.J."/>
            <person name="Scott M.A."/>
            <person name="Spackman E."/>
            <person name="Goraichik I."/>
            <person name="Dimitrov K.M."/>
            <person name="Suarez D.L."/>
            <person name="Swayne D.E."/>
        </authorList>
    </citation>
    <scope>NUCLEOTIDE SEQUENCE [LARGE SCALE GENOMIC DNA]</scope>
    <source>
        <strain evidence="7 8">DSM 11270</strain>
    </source>
</reference>
<dbReference type="InterPro" id="IPR024694">
    <property type="entry name" value="PurE_prokaryotes"/>
</dbReference>
<dbReference type="PIRSF" id="PIRSF001338">
    <property type="entry name" value="AIR_carboxylase"/>
    <property type="match status" value="1"/>
</dbReference>
<dbReference type="GO" id="GO:0006189">
    <property type="term" value="P:'de novo' IMP biosynthetic process"/>
    <property type="evidence" value="ECO:0007669"/>
    <property type="project" value="UniProtKB-UniRule"/>
</dbReference>
<evidence type="ECO:0000313" key="7">
    <source>
        <dbReference type="EMBL" id="SMB91595.1"/>
    </source>
</evidence>
<feature type="domain" description="PurE" evidence="6">
    <location>
        <begin position="4"/>
        <end position="153"/>
    </location>
</feature>
<keyword evidence="8" id="KW-1185">Reference proteome</keyword>
<comment type="function">
    <text evidence="3 4">Catalyzes the conversion of N5-carboxyaminoimidazole ribonucleotide (N5-CAIR) to 4-carboxy-5-aminoimidazole ribonucleotide (CAIR).</text>
</comment>
<keyword evidence="1 3" id="KW-0658">Purine biosynthesis</keyword>
<proteinExistence type="inferred from homology"/>
<dbReference type="InterPro" id="IPR033747">
    <property type="entry name" value="PurE_ClassI"/>
</dbReference>
<dbReference type="EMBL" id="FWWT01000019">
    <property type="protein sequence ID" value="SMB91595.1"/>
    <property type="molecule type" value="Genomic_DNA"/>
</dbReference>
<dbReference type="PANTHER" id="PTHR23046:SF2">
    <property type="entry name" value="PHOSPHORIBOSYLAMINOIMIDAZOLE CARBOXYLASE"/>
    <property type="match status" value="1"/>
</dbReference>
<evidence type="ECO:0000256" key="1">
    <source>
        <dbReference type="ARBA" id="ARBA00022755"/>
    </source>
</evidence>
<dbReference type="NCBIfam" id="TIGR01162">
    <property type="entry name" value="purE"/>
    <property type="match status" value="1"/>
</dbReference>
<dbReference type="Gene3D" id="3.40.50.1970">
    <property type="match status" value="1"/>
</dbReference>
<dbReference type="Proteomes" id="UP000192731">
    <property type="component" value="Unassembled WGS sequence"/>
</dbReference>
<keyword evidence="2 3" id="KW-0413">Isomerase</keyword>
<comment type="pathway">
    <text evidence="3 4">Purine metabolism; IMP biosynthesis via de novo pathway; 5-amino-1-(5-phospho-D-ribosyl)imidazole-4-carboxylate from 5-amino-1-(5-phospho-D-ribosyl)imidazole (N5-CAIR route): step 2/2.</text>
</comment>
<dbReference type="PANTHER" id="PTHR23046">
    <property type="entry name" value="PHOSPHORIBOSYLAMINOIMIDAZOLE CARBOXYLASE CATALYTIC SUBUNIT"/>
    <property type="match status" value="1"/>
</dbReference>
<dbReference type="InterPro" id="IPR000031">
    <property type="entry name" value="PurE_dom"/>
</dbReference>
<dbReference type="HAMAP" id="MF_01929">
    <property type="entry name" value="PurE_classI"/>
    <property type="match status" value="1"/>
</dbReference>
<dbReference type="OrthoDB" id="9791908at2"/>
<comment type="catalytic activity">
    <reaction evidence="3 4">
        <text>5-carboxyamino-1-(5-phospho-D-ribosyl)imidazole + H(+) = 5-amino-1-(5-phospho-D-ribosyl)imidazole-4-carboxylate</text>
        <dbReference type="Rhea" id="RHEA:13193"/>
        <dbReference type="ChEBI" id="CHEBI:15378"/>
        <dbReference type="ChEBI" id="CHEBI:58730"/>
        <dbReference type="ChEBI" id="CHEBI:77657"/>
        <dbReference type="EC" id="5.4.99.18"/>
    </reaction>
</comment>
<dbReference type="UniPathway" id="UPA00074">
    <property type="reaction ID" value="UER00943"/>
</dbReference>
<organism evidence="7 8">
    <name type="scientific">Desulfonispora thiosulfatigenes DSM 11270</name>
    <dbReference type="NCBI Taxonomy" id="656914"/>
    <lineage>
        <taxon>Bacteria</taxon>
        <taxon>Bacillati</taxon>
        <taxon>Bacillota</taxon>
        <taxon>Clostridia</taxon>
        <taxon>Eubacteriales</taxon>
        <taxon>Peptococcaceae</taxon>
        <taxon>Desulfonispora</taxon>
    </lineage>
</organism>
<feature type="binding site" evidence="3 5">
    <location>
        <position position="15"/>
    </location>
    <ligand>
        <name>substrate</name>
    </ligand>
</feature>
<evidence type="ECO:0000256" key="5">
    <source>
        <dbReference type="PIRSR" id="PIRSR001338-1"/>
    </source>
</evidence>
<evidence type="ECO:0000256" key="2">
    <source>
        <dbReference type="ARBA" id="ARBA00023235"/>
    </source>
</evidence>
<dbReference type="STRING" id="656914.SAMN00017405_2209"/>
<sequence>MAKNLVGIVMGSDSDLKIMKPCIEILKEFNIPYEVIVASAHRTPHRALSYAETADERGLEIIIAGAGAAAHLAGVLASVTTLPVVAVPINSTPLQGLDALYAMVQMPSGVPVATMAINGAKNAALFAMQILAGKYPEYKKLLKSYKTQMSVEVELKDKKVAEELSK</sequence>
<evidence type="ECO:0000259" key="6">
    <source>
        <dbReference type="SMART" id="SM01001"/>
    </source>
</evidence>
<evidence type="ECO:0000313" key="8">
    <source>
        <dbReference type="Proteomes" id="UP000192731"/>
    </source>
</evidence>
<dbReference type="SMART" id="SM01001">
    <property type="entry name" value="AIRC"/>
    <property type="match status" value="1"/>
</dbReference>
<evidence type="ECO:0000256" key="3">
    <source>
        <dbReference type="HAMAP-Rule" id="MF_01929"/>
    </source>
</evidence>
<feature type="binding site" evidence="3 5">
    <location>
        <position position="42"/>
    </location>
    <ligand>
        <name>substrate</name>
    </ligand>
</feature>
<name>A0A1W1VE43_DESTI</name>
<accession>A0A1W1VE43</accession>
<dbReference type="AlphaFoldDB" id="A0A1W1VE43"/>
<dbReference type="EC" id="5.4.99.18" evidence="3 4"/>